<dbReference type="GO" id="GO:0003723">
    <property type="term" value="F:RNA binding"/>
    <property type="evidence" value="ECO:0007669"/>
    <property type="project" value="InterPro"/>
</dbReference>
<feature type="domain" description="CCHC-type" evidence="2">
    <location>
        <begin position="188"/>
        <end position="204"/>
    </location>
</feature>
<evidence type="ECO:0000313" key="3">
    <source>
        <dbReference type="Ensembl" id="ENSOKIP00005005737.1"/>
    </source>
</evidence>
<evidence type="ECO:0000259" key="2">
    <source>
        <dbReference type="SMART" id="SM00343"/>
    </source>
</evidence>
<dbReference type="InterPro" id="IPR042509">
    <property type="entry name" value="ZCCHC3"/>
</dbReference>
<dbReference type="GO" id="GO:0002218">
    <property type="term" value="P:activation of innate immune response"/>
    <property type="evidence" value="ECO:0007669"/>
    <property type="project" value="InterPro"/>
</dbReference>
<dbReference type="InterPro" id="IPR001878">
    <property type="entry name" value="Znf_CCHC"/>
</dbReference>
<dbReference type="Pfam" id="PF23058">
    <property type="entry name" value="RBD_ZCCHC3_2nd"/>
    <property type="match status" value="1"/>
</dbReference>
<dbReference type="Gene3D" id="4.10.60.10">
    <property type="entry name" value="Zinc finger, CCHC-type"/>
    <property type="match status" value="1"/>
</dbReference>
<reference evidence="3" key="2">
    <citation type="submission" date="2025-09" db="UniProtKB">
        <authorList>
            <consortium name="Ensembl"/>
        </authorList>
    </citation>
    <scope>IDENTIFICATION</scope>
</reference>
<dbReference type="Pfam" id="PF23057">
    <property type="entry name" value="RBD_ZCCHC3_1st"/>
    <property type="match status" value="1"/>
</dbReference>
<feature type="compositionally biased region" description="Basic and acidic residues" evidence="1">
    <location>
        <begin position="279"/>
        <end position="298"/>
    </location>
</feature>
<dbReference type="GeneTree" id="ENSGT00530000063983"/>
<dbReference type="SUPFAM" id="SSF57756">
    <property type="entry name" value="Retrovirus zinc finger-like domains"/>
    <property type="match status" value="1"/>
</dbReference>
<dbReference type="Proteomes" id="UP000694557">
    <property type="component" value="Unassembled WGS sequence"/>
</dbReference>
<name>A0A8C7F196_ONCKI</name>
<dbReference type="Ensembl" id="ENSOKIT00005006116.1">
    <property type="protein sequence ID" value="ENSOKIP00005005737.1"/>
    <property type="gene ID" value="ENSOKIG00005002659.1"/>
</dbReference>
<accession>A0A8C7F196</accession>
<keyword evidence="4" id="KW-1185">Reference proteome</keyword>
<dbReference type="AlphaFoldDB" id="A0A8C7F196"/>
<feature type="compositionally biased region" description="Basic and acidic residues" evidence="1">
    <location>
        <begin position="307"/>
        <end position="323"/>
    </location>
</feature>
<evidence type="ECO:0000313" key="4">
    <source>
        <dbReference type="Proteomes" id="UP000694557"/>
    </source>
</evidence>
<dbReference type="GO" id="GO:0008270">
    <property type="term" value="F:zinc ion binding"/>
    <property type="evidence" value="ECO:0007669"/>
    <property type="project" value="InterPro"/>
</dbReference>
<reference evidence="3" key="1">
    <citation type="submission" date="2025-08" db="UniProtKB">
        <authorList>
            <consortium name="Ensembl"/>
        </authorList>
    </citation>
    <scope>IDENTIFICATION</scope>
</reference>
<feature type="domain" description="CCHC-type" evidence="2">
    <location>
        <begin position="225"/>
        <end position="241"/>
    </location>
</feature>
<dbReference type="InterPro" id="IPR057810">
    <property type="entry name" value="RBD_ZCCHC3_1st"/>
</dbReference>
<feature type="compositionally biased region" description="Basic and acidic residues" evidence="1">
    <location>
        <begin position="259"/>
        <end position="271"/>
    </location>
</feature>
<dbReference type="InterPro" id="IPR036875">
    <property type="entry name" value="Znf_CCHC_sf"/>
</dbReference>
<protein>
    <recommendedName>
        <fullName evidence="2">CCHC-type domain-containing protein</fullName>
    </recommendedName>
</protein>
<dbReference type="PANTHER" id="PTHR22639">
    <property type="entry name" value="GAG-RELATED PROTEIN"/>
    <property type="match status" value="1"/>
</dbReference>
<proteinExistence type="predicted"/>
<dbReference type="InterPro" id="IPR057811">
    <property type="entry name" value="RBD_ZCCHC3_2nd"/>
</dbReference>
<sequence length="525" mass="57096">MVLNTSTRSVPGIGLANTIRFAWKEKELEPLGRETFGRIILMGILKLTVKDVFCFQGNSLEGAYDVALYTEEKHDDILRRARAVGGERPMSHYEITSLAKNNFRVVTVNIYNPYVKDEEVRAFLGRYMDNVSSARHLKDSLGFWNGRRGFQALLREDPKGHGGYLHPPAMFSLGADRGTLFYTRQPPFCRRCMAYGHIFASCSTRKCRFCGSEEHEAKDCDKPKACHGCGSSAHLWRGCPARQRSYASAAGGGAGAGDGGRRGGEGSKPHDQSTGPEGKAARKEEEQEAVDGREKETEGTGVGEPGKAAEEGNRVEEHERETEGTGVGEPGKAAEEGNRVEEHEREESEGGVLEKETVEEQVDWGESALVEEMRGMVEELVGGEGGISPLPPSPKKRMKRRVRLADSEREGMAKRVMGVGETSGLLLVSPGPQLLLGGDTPNKTQDWVQEEVGSFLFGDSASPIFFQSSCSTGEGEDCGGRPRVQGTPEPNTIPASWVGEMEEVGGMSGVRMVFSPVDMEQGSIG</sequence>
<organism evidence="3 4">
    <name type="scientific">Oncorhynchus kisutch</name>
    <name type="common">Coho salmon</name>
    <name type="synonym">Salmo kisutch</name>
    <dbReference type="NCBI Taxonomy" id="8019"/>
    <lineage>
        <taxon>Eukaryota</taxon>
        <taxon>Metazoa</taxon>
        <taxon>Chordata</taxon>
        <taxon>Craniata</taxon>
        <taxon>Vertebrata</taxon>
        <taxon>Euteleostomi</taxon>
        <taxon>Actinopterygii</taxon>
        <taxon>Neopterygii</taxon>
        <taxon>Teleostei</taxon>
        <taxon>Protacanthopterygii</taxon>
        <taxon>Salmoniformes</taxon>
        <taxon>Salmonidae</taxon>
        <taxon>Salmoninae</taxon>
        <taxon>Oncorhynchus</taxon>
    </lineage>
</organism>
<feature type="domain" description="CCHC-type" evidence="2">
    <location>
        <begin position="206"/>
        <end position="222"/>
    </location>
</feature>
<dbReference type="SMART" id="SM00343">
    <property type="entry name" value="ZnF_C2HC"/>
    <property type="match status" value="3"/>
</dbReference>
<dbReference type="GO" id="GO:0003690">
    <property type="term" value="F:double-stranded DNA binding"/>
    <property type="evidence" value="ECO:0007669"/>
    <property type="project" value="InterPro"/>
</dbReference>
<feature type="region of interest" description="Disordered" evidence="1">
    <location>
        <begin position="472"/>
        <end position="494"/>
    </location>
</feature>
<feature type="compositionally biased region" description="Basic and acidic residues" evidence="1">
    <location>
        <begin position="332"/>
        <end position="358"/>
    </location>
</feature>
<feature type="region of interest" description="Disordered" evidence="1">
    <location>
        <begin position="246"/>
        <end position="361"/>
    </location>
</feature>
<dbReference type="PANTHER" id="PTHR22639:SF3">
    <property type="entry name" value="ZINC FINGER CCHC DOMAIN-CONTAINING PROTEIN 3"/>
    <property type="match status" value="1"/>
</dbReference>
<evidence type="ECO:0000256" key="1">
    <source>
        <dbReference type="SAM" id="MobiDB-lite"/>
    </source>
</evidence>